<reference evidence="2" key="1">
    <citation type="submission" date="2022-07" db="EMBL/GenBank/DDBJ databases">
        <title>Tahibacter sp., a new gammaproteobacterium isolated from the silt sample collected at pig farm.</title>
        <authorList>
            <person name="Chen H."/>
        </authorList>
    </citation>
    <scope>NUCLEOTIDE SEQUENCE</scope>
    <source>
        <strain evidence="2">P2K</strain>
    </source>
</reference>
<dbReference type="InterPro" id="IPR008279">
    <property type="entry name" value="PEP-util_enz_mobile_dom"/>
</dbReference>
<evidence type="ECO:0000259" key="1">
    <source>
        <dbReference type="Pfam" id="PF00391"/>
    </source>
</evidence>
<dbReference type="PANTHER" id="PTHR43615">
    <property type="entry name" value="PHOSPHOENOLPYRUVATE SYNTHASE-RELATED"/>
    <property type="match status" value="1"/>
</dbReference>
<gene>
    <name evidence="2" type="ORF">NM961_14370</name>
</gene>
<dbReference type="PANTHER" id="PTHR43615:SF1">
    <property type="entry name" value="PPDK_N DOMAIN-CONTAINING PROTEIN"/>
    <property type="match status" value="1"/>
</dbReference>
<dbReference type="Gene3D" id="3.50.30.10">
    <property type="entry name" value="Phosphohistidine domain"/>
    <property type="match status" value="1"/>
</dbReference>
<dbReference type="EMBL" id="JANFQO010000013">
    <property type="protein sequence ID" value="MCQ4165902.1"/>
    <property type="molecule type" value="Genomic_DNA"/>
</dbReference>
<dbReference type="InterPro" id="IPR013815">
    <property type="entry name" value="ATP_grasp_subdomain_1"/>
</dbReference>
<dbReference type="Proteomes" id="UP001165498">
    <property type="component" value="Unassembled WGS sequence"/>
</dbReference>
<dbReference type="InterPro" id="IPR036637">
    <property type="entry name" value="Phosphohistidine_dom_sf"/>
</dbReference>
<dbReference type="NCBIfam" id="NF004508">
    <property type="entry name" value="PRK05849.1"/>
    <property type="match status" value="1"/>
</dbReference>
<proteinExistence type="predicted"/>
<feature type="domain" description="PEP-utilising enzyme mobile" evidence="1">
    <location>
        <begin position="674"/>
        <end position="744"/>
    </location>
</feature>
<protein>
    <submittedName>
        <fullName evidence="2">PEP-utilizing enzyme</fullName>
    </submittedName>
</protein>
<keyword evidence="3" id="KW-1185">Reference proteome</keyword>
<organism evidence="2 3">
    <name type="scientific">Tahibacter harae</name>
    <dbReference type="NCBI Taxonomy" id="2963937"/>
    <lineage>
        <taxon>Bacteria</taxon>
        <taxon>Pseudomonadati</taxon>
        <taxon>Pseudomonadota</taxon>
        <taxon>Gammaproteobacteria</taxon>
        <taxon>Lysobacterales</taxon>
        <taxon>Rhodanobacteraceae</taxon>
        <taxon>Tahibacter</taxon>
    </lineage>
</organism>
<dbReference type="RefSeq" id="WP_255915091.1">
    <property type="nucleotide sequence ID" value="NZ_JANFQO010000013.1"/>
</dbReference>
<evidence type="ECO:0000313" key="2">
    <source>
        <dbReference type="EMBL" id="MCQ4165902.1"/>
    </source>
</evidence>
<dbReference type="SUPFAM" id="SSF56059">
    <property type="entry name" value="Glutathione synthetase ATP-binding domain-like"/>
    <property type="match status" value="1"/>
</dbReference>
<comment type="caution">
    <text evidence="2">The sequence shown here is derived from an EMBL/GenBank/DDBJ whole genome shotgun (WGS) entry which is preliminary data.</text>
</comment>
<dbReference type="SUPFAM" id="SSF52009">
    <property type="entry name" value="Phosphohistidine domain"/>
    <property type="match status" value="1"/>
</dbReference>
<name>A0ABT1QUE7_9GAMM</name>
<dbReference type="Pfam" id="PF00391">
    <property type="entry name" value="PEP-utilizers"/>
    <property type="match status" value="1"/>
</dbReference>
<evidence type="ECO:0000313" key="3">
    <source>
        <dbReference type="Proteomes" id="UP001165498"/>
    </source>
</evidence>
<accession>A0ABT1QUE7</accession>
<dbReference type="Gene3D" id="3.30.1490.20">
    <property type="entry name" value="ATP-grasp fold, A domain"/>
    <property type="match status" value="1"/>
</dbReference>
<sequence length="756" mass="80726">MNTSPLAVAPSSAWLGKGATLLHLAPLLRHSRVPPGQLLSRHAWQQEREACLQRLRAEFAGVAVAVRSSRVDEDAAQQSQAGRYRSLLDVPAGDGAALAAAIEAVFASYGPCRADDALFVQRMAAARLCAVAATHAVEDGADYYAFSLAAGTRTDAVTRGDAAVDTVYLAHEAPPPAQHDLALLHRALRELREHCGPQPLEAELVIAGDEVFLLQARPLLLRRAPAAAAPRRQALAQAAAALAQPSPTCAGELRVLALMPDWNTAELLGSQPRPLALALFRHAIGARAWHAARRLLGYRRLRGVPLLQPLAGRPYIDVRASANSLLPPLPPGQAAALADAWQQRLLEQPQLHDKYEFEIAQTCVDFDFARQWQQRYAGLLAPTALAGYRERLRRITARCIAPLTLQQALAALNALAQRPPADQAANRRTCTRAGLVFALIARLAFVFEALLRSAVARGALSAERLLHLQRSSHGVTRAFLRQGAAARGGYGFLRAGTFEITTPRLAQLELVGAVPPHGAHAPPPFAATPAEQAALAALLRESGYGLTPQQLLAGYARTREAREKSKYFLSQQVSLVLEQLAQAGAARGLDRETLSWLELPAATEFHRDQAAAAAAAARAVHTADALLRLPLVLDPRRPLQQVHIAAGTPTFIGRGRATAPLCRVDAATAPAAVPAGAILAIAGADPGYDWIFTRAPAGLVTAYGGPNSHMAIRCAELGIPAVLGLGPERWQRLARASHLSLDAQAQLITAWSDDNP</sequence>
<dbReference type="InterPro" id="IPR051549">
    <property type="entry name" value="PEP_Utilizing_Enz"/>
</dbReference>